<keyword evidence="10" id="KW-1071">Ligand-gated ion channel</keyword>
<keyword evidence="3" id="KW-0813">Transport</keyword>
<evidence type="ECO:0000259" key="14">
    <source>
        <dbReference type="Pfam" id="PF10613"/>
    </source>
</evidence>
<evidence type="ECO:0000256" key="3">
    <source>
        <dbReference type="ARBA" id="ARBA00022448"/>
    </source>
</evidence>
<evidence type="ECO:0000256" key="10">
    <source>
        <dbReference type="ARBA" id="ARBA00023286"/>
    </source>
</evidence>
<keyword evidence="9" id="KW-0325">Glycoprotein</keyword>
<keyword evidence="11" id="KW-0407">Ion channel</keyword>
<evidence type="ECO:0000256" key="7">
    <source>
        <dbReference type="ARBA" id="ARBA00023136"/>
    </source>
</evidence>
<keyword evidence="7 12" id="KW-0472">Membrane</keyword>
<organism evidence="15 16">
    <name type="scientific">Parascaris univalens</name>
    <name type="common">Nematode worm</name>
    <dbReference type="NCBI Taxonomy" id="6257"/>
    <lineage>
        <taxon>Eukaryota</taxon>
        <taxon>Metazoa</taxon>
        <taxon>Ecdysozoa</taxon>
        <taxon>Nematoda</taxon>
        <taxon>Chromadorea</taxon>
        <taxon>Rhabditida</taxon>
        <taxon>Spirurina</taxon>
        <taxon>Ascaridomorpha</taxon>
        <taxon>Ascaridoidea</taxon>
        <taxon>Ascarididae</taxon>
        <taxon>Parascaris</taxon>
    </lineage>
</organism>
<evidence type="ECO:0000256" key="2">
    <source>
        <dbReference type="ARBA" id="ARBA00008685"/>
    </source>
</evidence>
<dbReference type="WBParaSite" id="PgB24X_g024_t01">
    <property type="protein sequence ID" value="PgB24X_g024_t01"/>
    <property type="gene ID" value="PgB24X_g024"/>
</dbReference>
<dbReference type="Pfam" id="PF00060">
    <property type="entry name" value="Lig_chan"/>
    <property type="match status" value="1"/>
</dbReference>
<comment type="subcellular location">
    <subcellularLocation>
        <location evidence="1">Membrane</location>
        <topology evidence="1">Multi-pass membrane protein</topology>
    </subcellularLocation>
</comment>
<feature type="domain" description="Ionotropic glutamate receptor L-glutamate and glycine-binding" evidence="14">
    <location>
        <begin position="1"/>
        <end position="33"/>
    </location>
</feature>
<dbReference type="Gene3D" id="3.40.190.10">
    <property type="entry name" value="Periplasmic binding protein-like II"/>
    <property type="match status" value="1"/>
</dbReference>
<dbReference type="InterPro" id="IPR019594">
    <property type="entry name" value="Glu/Gly-bd"/>
</dbReference>
<dbReference type="SUPFAM" id="SSF53850">
    <property type="entry name" value="Periplasmic binding protein-like II"/>
    <property type="match status" value="1"/>
</dbReference>
<feature type="transmembrane region" description="Helical" evidence="12">
    <location>
        <begin position="50"/>
        <end position="71"/>
    </location>
</feature>
<comment type="similarity">
    <text evidence="2">Belongs to the glutamate-gated ion channel (TC 1.A.10.1) family.</text>
</comment>
<dbReference type="InterPro" id="IPR001320">
    <property type="entry name" value="Iontro_rcpt_C"/>
</dbReference>
<evidence type="ECO:0000256" key="4">
    <source>
        <dbReference type="ARBA" id="ARBA00022692"/>
    </source>
</evidence>
<evidence type="ECO:0000256" key="5">
    <source>
        <dbReference type="ARBA" id="ARBA00022989"/>
    </source>
</evidence>
<evidence type="ECO:0000256" key="1">
    <source>
        <dbReference type="ARBA" id="ARBA00004141"/>
    </source>
</evidence>
<proteinExistence type="inferred from homology"/>
<evidence type="ECO:0000313" key="15">
    <source>
        <dbReference type="Proteomes" id="UP000887569"/>
    </source>
</evidence>
<dbReference type="AlphaFoldDB" id="A0A914ZUS4"/>
<evidence type="ECO:0000313" key="16">
    <source>
        <dbReference type="WBParaSite" id="PgB24X_g024_t01"/>
    </source>
</evidence>
<name>A0A914ZUS4_PARUN</name>
<dbReference type="PANTHER" id="PTHR18966">
    <property type="entry name" value="IONOTROPIC GLUTAMATE RECEPTOR"/>
    <property type="match status" value="1"/>
</dbReference>
<evidence type="ECO:0000256" key="9">
    <source>
        <dbReference type="ARBA" id="ARBA00023180"/>
    </source>
</evidence>
<dbReference type="GO" id="GO:0016020">
    <property type="term" value="C:membrane"/>
    <property type="evidence" value="ECO:0007669"/>
    <property type="project" value="UniProtKB-SubCell"/>
</dbReference>
<reference evidence="16" key="1">
    <citation type="submission" date="2022-11" db="UniProtKB">
        <authorList>
            <consortium name="WormBaseParasite"/>
        </authorList>
    </citation>
    <scope>IDENTIFICATION</scope>
</reference>
<dbReference type="Pfam" id="PF10613">
    <property type="entry name" value="Lig_chan-Glu_bd"/>
    <property type="match status" value="1"/>
</dbReference>
<dbReference type="InterPro" id="IPR015683">
    <property type="entry name" value="Ionotropic_Glu_rcpt"/>
</dbReference>
<keyword evidence="8" id="KW-0675">Receptor</keyword>
<evidence type="ECO:0000256" key="6">
    <source>
        <dbReference type="ARBA" id="ARBA00023065"/>
    </source>
</evidence>
<sequence length="108" mass="11973">VASLTISYSRSEVIDFTVPYMHLGISILFKKPEATDPSFFAFMSPLSMDVWISILIAYVVTSLAIWLLAAVSPYERLDSNIGGASSLPNQFTLLNSFWFTVGSLMQQV</sequence>
<evidence type="ECO:0000256" key="12">
    <source>
        <dbReference type="SAM" id="Phobius"/>
    </source>
</evidence>
<feature type="domain" description="Ionotropic glutamate receptor C-terminal" evidence="13">
    <location>
        <begin position="47"/>
        <end position="107"/>
    </location>
</feature>
<dbReference type="GO" id="GO:0015276">
    <property type="term" value="F:ligand-gated monoatomic ion channel activity"/>
    <property type="evidence" value="ECO:0007669"/>
    <property type="project" value="InterPro"/>
</dbReference>
<dbReference type="Gene3D" id="1.10.287.70">
    <property type="match status" value="1"/>
</dbReference>
<evidence type="ECO:0000256" key="11">
    <source>
        <dbReference type="ARBA" id="ARBA00023303"/>
    </source>
</evidence>
<protein>
    <submittedName>
        <fullName evidence="16">Uncharacterized protein</fullName>
    </submittedName>
</protein>
<keyword evidence="5 12" id="KW-1133">Transmembrane helix</keyword>
<keyword evidence="6" id="KW-0406">Ion transport</keyword>
<evidence type="ECO:0000259" key="13">
    <source>
        <dbReference type="Pfam" id="PF00060"/>
    </source>
</evidence>
<evidence type="ECO:0000256" key="8">
    <source>
        <dbReference type="ARBA" id="ARBA00023170"/>
    </source>
</evidence>
<accession>A0A914ZUS4</accession>
<keyword evidence="4 12" id="KW-0812">Transmembrane</keyword>
<dbReference type="Proteomes" id="UP000887569">
    <property type="component" value="Unplaced"/>
</dbReference>
<keyword evidence="15" id="KW-1185">Reference proteome</keyword>